<name>A0ABU8HRF6_9BACI</name>
<dbReference type="RefSeq" id="WP_185914083.1">
    <property type="nucleotide sequence ID" value="NZ_JBBAGV010000002.1"/>
</dbReference>
<dbReference type="InterPro" id="IPR008875">
    <property type="entry name" value="TraX"/>
</dbReference>
<keyword evidence="1" id="KW-1133">Transmembrane helix</keyword>
<dbReference type="Pfam" id="PF05857">
    <property type="entry name" value="TraX"/>
    <property type="match status" value="1"/>
</dbReference>
<sequence length="236" mass="27679">MRLTGFQLKMLAMILMVCDHVYQYIPNSPIWLTYVGRIVAPIFLYFVVEGFFYTRSRKKYIARMFMWAVIMKTGSILIMLLVPPKGEGIQNNIFLYFVFAFILLITLEQFMKKKTITHFIYVVLGTAIALLPEMSIFGAMSVYAFYFFRHDKLKLSIAYVVSSIVATIAMGWIAEGGAIFTIHALLENYQWMMIFALPFLLLYNGERGYNKTWAKYMFYVFYPVHIWMLYIIGQFV</sequence>
<feature type="transmembrane region" description="Helical" evidence="1">
    <location>
        <begin position="216"/>
        <end position="233"/>
    </location>
</feature>
<protein>
    <submittedName>
        <fullName evidence="2">TraX family protein</fullName>
    </submittedName>
</protein>
<feature type="transmembrane region" description="Helical" evidence="1">
    <location>
        <begin position="157"/>
        <end position="174"/>
    </location>
</feature>
<keyword evidence="1" id="KW-0472">Membrane</keyword>
<feature type="transmembrane region" description="Helical" evidence="1">
    <location>
        <begin position="64"/>
        <end position="83"/>
    </location>
</feature>
<gene>
    <name evidence="2" type="ORF">WBS43_11835</name>
</gene>
<feature type="transmembrane region" description="Helical" evidence="1">
    <location>
        <begin position="186"/>
        <end position="204"/>
    </location>
</feature>
<reference evidence="2 3" key="1">
    <citation type="submission" date="2024-03" db="EMBL/GenBank/DDBJ databases">
        <title>A Rare Waterborne Outbreak of Bacillus cereus in China: Epidemiologic Survey, Genomic Insights and Virulence Characteristics.</title>
        <authorList>
            <person name="Wang S."/>
        </authorList>
    </citation>
    <scope>NUCLEOTIDE SEQUENCE [LARGE SCALE GENOMIC DNA]</scope>
    <source>
        <strain evidence="2 3">BC008</strain>
    </source>
</reference>
<evidence type="ECO:0000313" key="3">
    <source>
        <dbReference type="Proteomes" id="UP001365619"/>
    </source>
</evidence>
<feature type="transmembrane region" description="Helical" evidence="1">
    <location>
        <begin position="119"/>
        <end position="145"/>
    </location>
</feature>
<comment type="caution">
    <text evidence="2">The sequence shown here is derived from an EMBL/GenBank/DDBJ whole genome shotgun (WGS) entry which is preliminary data.</text>
</comment>
<accession>A0ABU8HRF6</accession>
<evidence type="ECO:0000256" key="1">
    <source>
        <dbReference type="SAM" id="Phobius"/>
    </source>
</evidence>
<keyword evidence="3" id="KW-1185">Reference proteome</keyword>
<organism evidence="2 3">
    <name type="scientific">Bacillus luti</name>
    <dbReference type="NCBI Taxonomy" id="2026191"/>
    <lineage>
        <taxon>Bacteria</taxon>
        <taxon>Bacillati</taxon>
        <taxon>Bacillota</taxon>
        <taxon>Bacilli</taxon>
        <taxon>Bacillales</taxon>
        <taxon>Bacillaceae</taxon>
        <taxon>Bacillus</taxon>
        <taxon>Bacillus cereus group</taxon>
    </lineage>
</organism>
<dbReference type="EMBL" id="JBBAGW010000002">
    <property type="protein sequence ID" value="MEI5929416.1"/>
    <property type="molecule type" value="Genomic_DNA"/>
</dbReference>
<dbReference type="Proteomes" id="UP001365619">
    <property type="component" value="Unassembled WGS sequence"/>
</dbReference>
<evidence type="ECO:0000313" key="2">
    <source>
        <dbReference type="EMBL" id="MEI5929416.1"/>
    </source>
</evidence>
<keyword evidence="1" id="KW-0812">Transmembrane</keyword>
<proteinExistence type="predicted"/>
<feature type="transmembrane region" description="Helical" evidence="1">
    <location>
        <begin position="31"/>
        <end position="52"/>
    </location>
</feature>
<feature type="transmembrane region" description="Helical" evidence="1">
    <location>
        <begin position="89"/>
        <end position="107"/>
    </location>
</feature>